<keyword evidence="2" id="KW-1185">Reference proteome</keyword>
<dbReference type="Proteomes" id="UP000799429">
    <property type="component" value="Unassembled WGS sequence"/>
</dbReference>
<dbReference type="AlphaFoldDB" id="A0A9P4S794"/>
<proteinExistence type="predicted"/>
<sequence>MYKSLCQHDTQTYQDEEIHFDDDLDAVDEGNILIPMRTLSIQSNWIKIMASAKSPP</sequence>
<evidence type="ECO:0000313" key="1">
    <source>
        <dbReference type="EMBL" id="KAF2837428.1"/>
    </source>
</evidence>
<protein>
    <submittedName>
        <fullName evidence="1">Uncharacterized protein</fullName>
    </submittedName>
</protein>
<gene>
    <name evidence="1" type="ORF">M501DRAFT_995348</name>
</gene>
<comment type="caution">
    <text evidence="1">The sequence shown here is derived from an EMBL/GenBank/DDBJ whole genome shotgun (WGS) entry which is preliminary data.</text>
</comment>
<dbReference type="EMBL" id="MU006099">
    <property type="protein sequence ID" value="KAF2837428.1"/>
    <property type="molecule type" value="Genomic_DNA"/>
</dbReference>
<name>A0A9P4S794_9PEZI</name>
<evidence type="ECO:0000313" key="2">
    <source>
        <dbReference type="Proteomes" id="UP000799429"/>
    </source>
</evidence>
<organism evidence="1 2">
    <name type="scientific">Patellaria atrata CBS 101060</name>
    <dbReference type="NCBI Taxonomy" id="1346257"/>
    <lineage>
        <taxon>Eukaryota</taxon>
        <taxon>Fungi</taxon>
        <taxon>Dikarya</taxon>
        <taxon>Ascomycota</taxon>
        <taxon>Pezizomycotina</taxon>
        <taxon>Dothideomycetes</taxon>
        <taxon>Dothideomycetes incertae sedis</taxon>
        <taxon>Patellariales</taxon>
        <taxon>Patellariaceae</taxon>
        <taxon>Patellaria</taxon>
    </lineage>
</organism>
<accession>A0A9P4S794</accession>
<reference evidence="1" key="1">
    <citation type="journal article" date="2020" name="Stud. Mycol.">
        <title>101 Dothideomycetes genomes: a test case for predicting lifestyles and emergence of pathogens.</title>
        <authorList>
            <person name="Haridas S."/>
            <person name="Albert R."/>
            <person name="Binder M."/>
            <person name="Bloem J."/>
            <person name="Labutti K."/>
            <person name="Salamov A."/>
            <person name="Andreopoulos B."/>
            <person name="Baker S."/>
            <person name="Barry K."/>
            <person name="Bills G."/>
            <person name="Bluhm B."/>
            <person name="Cannon C."/>
            <person name="Castanera R."/>
            <person name="Culley D."/>
            <person name="Daum C."/>
            <person name="Ezra D."/>
            <person name="Gonzalez J."/>
            <person name="Henrissat B."/>
            <person name="Kuo A."/>
            <person name="Liang C."/>
            <person name="Lipzen A."/>
            <person name="Lutzoni F."/>
            <person name="Magnuson J."/>
            <person name="Mondo S."/>
            <person name="Nolan M."/>
            <person name="Ohm R."/>
            <person name="Pangilinan J."/>
            <person name="Park H.-J."/>
            <person name="Ramirez L."/>
            <person name="Alfaro M."/>
            <person name="Sun H."/>
            <person name="Tritt A."/>
            <person name="Yoshinaga Y."/>
            <person name="Zwiers L.-H."/>
            <person name="Turgeon B."/>
            <person name="Goodwin S."/>
            <person name="Spatafora J."/>
            <person name="Crous P."/>
            <person name="Grigoriev I."/>
        </authorList>
    </citation>
    <scope>NUCLEOTIDE SEQUENCE</scope>
    <source>
        <strain evidence="1">CBS 101060</strain>
    </source>
</reference>